<organism evidence="1 2">
    <name type="scientific">Schleiferilactobacillus shenzhenensis LY-73</name>
    <dbReference type="NCBI Taxonomy" id="1231336"/>
    <lineage>
        <taxon>Bacteria</taxon>
        <taxon>Bacillati</taxon>
        <taxon>Bacillota</taxon>
        <taxon>Bacilli</taxon>
        <taxon>Lactobacillales</taxon>
        <taxon>Lactobacillaceae</taxon>
        <taxon>Schleiferilactobacillus</taxon>
    </lineage>
</organism>
<keyword evidence="2" id="KW-1185">Reference proteome</keyword>
<accession>U4TG19</accession>
<protein>
    <submittedName>
        <fullName evidence="1">Uncharacterized protein</fullName>
    </submittedName>
</protein>
<reference evidence="2" key="1">
    <citation type="journal article" date="2013" name="Genome Announc.">
        <title>Whole-Genome Sequencing of Lactobacillus shenzhenensis Strain LY-73T.</title>
        <authorList>
            <person name="Lin Z."/>
            <person name="Liu Z."/>
            <person name="Yang R."/>
            <person name="Zou Y."/>
            <person name="Wan D."/>
            <person name="Chen J."/>
            <person name="Guo M."/>
            <person name="Zhao J."/>
            <person name="Fang C."/>
            <person name="Yang R."/>
            <person name="Liu F."/>
        </authorList>
    </citation>
    <scope>NUCLEOTIDE SEQUENCE [LARGE SCALE GENOMIC DNA]</scope>
    <source>
        <strain evidence="2">LY-73</strain>
    </source>
</reference>
<dbReference type="Proteomes" id="UP000030647">
    <property type="component" value="Unassembled WGS sequence"/>
</dbReference>
<evidence type="ECO:0000313" key="2">
    <source>
        <dbReference type="Proteomes" id="UP000030647"/>
    </source>
</evidence>
<evidence type="ECO:0000313" key="1">
    <source>
        <dbReference type="EMBL" id="ERL63716.1"/>
    </source>
</evidence>
<sequence length="43" mass="4630">MAIPADGQDTGELQVMTRAKQTDLQIIDIGAGKIKQFLNANSQ</sequence>
<proteinExistence type="predicted"/>
<gene>
    <name evidence="1" type="ORF">L248_2256</name>
</gene>
<dbReference type="HOGENOM" id="CLU_3235388_0_0_9"/>
<name>U4TG19_9LACO</name>
<dbReference type="EMBL" id="KI271618">
    <property type="protein sequence ID" value="ERL63716.1"/>
    <property type="molecule type" value="Genomic_DNA"/>
</dbReference>
<dbReference type="AlphaFoldDB" id="U4TG19"/>